<proteinExistence type="predicted"/>
<comment type="caution">
    <text evidence="1">The sequence shown here is derived from an EMBL/GenBank/DDBJ whole genome shotgun (WGS) entry which is preliminary data.</text>
</comment>
<name>A0A4E0RY13_FASHE</name>
<reference evidence="1" key="1">
    <citation type="submission" date="2019-03" db="EMBL/GenBank/DDBJ databases">
        <title>Improved annotation for the trematode Fasciola hepatica.</title>
        <authorList>
            <person name="Choi Y.-J."/>
            <person name="Martin J."/>
            <person name="Mitreva M."/>
        </authorList>
    </citation>
    <scope>NUCLEOTIDE SEQUENCE [LARGE SCALE GENOMIC DNA]</scope>
</reference>
<evidence type="ECO:0000313" key="1">
    <source>
        <dbReference type="EMBL" id="THD27027.1"/>
    </source>
</evidence>
<sequence>MARRVNVNDEPYAGFLPESQIPQCLPNNMFFTTDSRCKRYFCAICGECHPVNANQTQRLTEWLNGTTLPDALHRSTEANIIDSYTQMRFKLARETDNHPCTTAYQAIKKVKERANALHSC</sequence>
<protein>
    <submittedName>
        <fullName evidence="1">Uncharacterized protein</fullName>
    </submittedName>
</protein>
<dbReference type="AlphaFoldDB" id="A0A4E0RY13"/>
<accession>A0A4E0RY13</accession>
<evidence type="ECO:0000313" key="2">
    <source>
        <dbReference type="Proteomes" id="UP000230066"/>
    </source>
</evidence>
<organism evidence="1 2">
    <name type="scientific">Fasciola hepatica</name>
    <name type="common">Liver fluke</name>
    <dbReference type="NCBI Taxonomy" id="6192"/>
    <lineage>
        <taxon>Eukaryota</taxon>
        <taxon>Metazoa</taxon>
        <taxon>Spiralia</taxon>
        <taxon>Lophotrochozoa</taxon>
        <taxon>Platyhelminthes</taxon>
        <taxon>Trematoda</taxon>
        <taxon>Digenea</taxon>
        <taxon>Plagiorchiida</taxon>
        <taxon>Echinostomata</taxon>
        <taxon>Echinostomatoidea</taxon>
        <taxon>Fasciolidae</taxon>
        <taxon>Fasciola</taxon>
    </lineage>
</organism>
<dbReference type="Proteomes" id="UP000230066">
    <property type="component" value="Unassembled WGS sequence"/>
</dbReference>
<gene>
    <name evidence="1" type="ORF">D915_002015</name>
</gene>
<keyword evidence="2" id="KW-1185">Reference proteome</keyword>
<dbReference type="EMBL" id="JXXN02000548">
    <property type="protein sequence ID" value="THD27027.1"/>
    <property type="molecule type" value="Genomic_DNA"/>
</dbReference>